<dbReference type="PANTHER" id="PTHR30055:SF226">
    <property type="entry name" value="HTH-TYPE TRANSCRIPTIONAL REGULATOR PKSA"/>
    <property type="match status" value="1"/>
</dbReference>
<evidence type="ECO:0000256" key="2">
    <source>
        <dbReference type="PROSITE-ProRule" id="PRU00335"/>
    </source>
</evidence>
<dbReference type="SUPFAM" id="SSF46689">
    <property type="entry name" value="Homeodomain-like"/>
    <property type="match status" value="1"/>
</dbReference>
<comment type="caution">
    <text evidence="4">The sequence shown here is derived from an EMBL/GenBank/DDBJ whole genome shotgun (WGS) entry which is preliminary data.</text>
</comment>
<evidence type="ECO:0000259" key="3">
    <source>
        <dbReference type="PROSITE" id="PS50977"/>
    </source>
</evidence>
<dbReference type="Pfam" id="PF00440">
    <property type="entry name" value="TetR_N"/>
    <property type="match status" value="1"/>
</dbReference>
<evidence type="ECO:0000313" key="5">
    <source>
        <dbReference type="Proteomes" id="UP001165663"/>
    </source>
</evidence>
<reference evidence="4" key="1">
    <citation type="submission" date="2022-07" db="EMBL/GenBank/DDBJ databases">
        <title>Mycobacterium kiyosense sp. nov., scotochromogenic slow-glowing species isolated from respiratory specimens.</title>
        <authorList>
            <person name="Fukano H."/>
            <person name="Kazumi Y."/>
            <person name="Sakagami N."/>
            <person name="Ato M."/>
            <person name="Mitarai S."/>
            <person name="Hoshino Y."/>
        </authorList>
    </citation>
    <scope>NUCLEOTIDE SEQUENCE</scope>
    <source>
        <strain evidence="4">SRL2020-028</strain>
    </source>
</reference>
<gene>
    <name evidence="4" type="ORF">SRL2020028_50340</name>
</gene>
<dbReference type="GO" id="GO:0003700">
    <property type="term" value="F:DNA-binding transcription factor activity"/>
    <property type="evidence" value="ECO:0007669"/>
    <property type="project" value="TreeGrafter"/>
</dbReference>
<dbReference type="InterPro" id="IPR050109">
    <property type="entry name" value="HTH-type_TetR-like_transc_reg"/>
</dbReference>
<name>A0AA37Q1J9_9MYCO</name>
<feature type="domain" description="HTH tetR-type" evidence="3">
    <location>
        <begin position="20"/>
        <end position="79"/>
    </location>
</feature>
<protein>
    <recommendedName>
        <fullName evidence="3">HTH tetR-type domain-containing protein</fullName>
    </recommendedName>
</protein>
<dbReference type="PROSITE" id="PS50977">
    <property type="entry name" value="HTH_TETR_2"/>
    <property type="match status" value="1"/>
</dbReference>
<keyword evidence="1 2" id="KW-0238">DNA-binding</keyword>
<dbReference type="Gene3D" id="1.10.357.10">
    <property type="entry name" value="Tetracycline Repressor, domain 2"/>
    <property type="match status" value="1"/>
</dbReference>
<dbReference type="GO" id="GO:0000976">
    <property type="term" value="F:transcription cis-regulatory region binding"/>
    <property type="evidence" value="ECO:0007669"/>
    <property type="project" value="TreeGrafter"/>
</dbReference>
<sequence>MVGNFKMAHTNNVRRRRSASEVKVLMLDAAREMFAAKGFHATTREIAERATVTEQLLFNHFASKQQLFAAAVLQPFEALAEQQLVEWQHVVALGDEPHQMMRVYVEGLWTLVRTNRALFRALSTDPFGAHVTPVLDRLEQLTAEIARRHGYGYDPHIAVRIVFAAVTALALNEEATAGRSEADIINELVNTFAAGLTRGR</sequence>
<feature type="DNA-binding region" description="H-T-H motif" evidence="2">
    <location>
        <begin position="42"/>
        <end position="61"/>
    </location>
</feature>
<dbReference type="InterPro" id="IPR001647">
    <property type="entry name" value="HTH_TetR"/>
</dbReference>
<dbReference type="Proteomes" id="UP001165663">
    <property type="component" value="Unassembled WGS sequence"/>
</dbReference>
<dbReference type="EMBL" id="BRXE01000098">
    <property type="protein sequence ID" value="GLB85778.1"/>
    <property type="molecule type" value="Genomic_DNA"/>
</dbReference>
<dbReference type="InterPro" id="IPR009057">
    <property type="entry name" value="Homeodomain-like_sf"/>
</dbReference>
<proteinExistence type="predicted"/>
<dbReference type="AlphaFoldDB" id="A0AA37Q1J9"/>
<evidence type="ECO:0000313" key="4">
    <source>
        <dbReference type="EMBL" id="GLB85778.1"/>
    </source>
</evidence>
<dbReference type="PANTHER" id="PTHR30055">
    <property type="entry name" value="HTH-TYPE TRANSCRIPTIONAL REGULATOR RUTR"/>
    <property type="match status" value="1"/>
</dbReference>
<accession>A0AA37Q1J9</accession>
<evidence type="ECO:0000256" key="1">
    <source>
        <dbReference type="ARBA" id="ARBA00023125"/>
    </source>
</evidence>
<organism evidence="4 5">
    <name type="scientific">Mycobacterium kiyosense</name>
    <dbReference type="NCBI Taxonomy" id="2871094"/>
    <lineage>
        <taxon>Bacteria</taxon>
        <taxon>Bacillati</taxon>
        <taxon>Actinomycetota</taxon>
        <taxon>Actinomycetes</taxon>
        <taxon>Mycobacteriales</taxon>
        <taxon>Mycobacteriaceae</taxon>
        <taxon>Mycobacterium</taxon>
    </lineage>
</organism>
<dbReference type="PRINTS" id="PR00455">
    <property type="entry name" value="HTHTETR"/>
</dbReference>